<organism evidence="1 2">
    <name type="scientific">Catharanthus roseus</name>
    <name type="common">Madagascar periwinkle</name>
    <name type="synonym">Vinca rosea</name>
    <dbReference type="NCBI Taxonomy" id="4058"/>
    <lineage>
        <taxon>Eukaryota</taxon>
        <taxon>Viridiplantae</taxon>
        <taxon>Streptophyta</taxon>
        <taxon>Embryophyta</taxon>
        <taxon>Tracheophyta</taxon>
        <taxon>Spermatophyta</taxon>
        <taxon>Magnoliopsida</taxon>
        <taxon>eudicotyledons</taxon>
        <taxon>Gunneridae</taxon>
        <taxon>Pentapetalae</taxon>
        <taxon>asterids</taxon>
        <taxon>lamiids</taxon>
        <taxon>Gentianales</taxon>
        <taxon>Apocynaceae</taxon>
        <taxon>Rauvolfioideae</taxon>
        <taxon>Vinceae</taxon>
        <taxon>Catharanthinae</taxon>
        <taxon>Catharanthus</taxon>
    </lineage>
</organism>
<proteinExistence type="predicted"/>
<reference evidence="2" key="1">
    <citation type="journal article" date="2023" name="Nat. Plants">
        <title>Single-cell RNA sequencing provides a high-resolution roadmap for understanding the multicellular compartmentation of specialized metabolism.</title>
        <authorList>
            <person name="Sun S."/>
            <person name="Shen X."/>
            <person name="Li Y."/>
            <person name="Li Y."/>
            <person name="Wang S."/>
            <person name="Li R."/>
            <person name="Zhang H."/>
            <person name="Shen G."/>
            <person name="Guo B."/>
            <person name="Wei J."/>
            <person name="Xu J."/>
            <person name="St-Pierre B."/>
            <person name="Chen S."/>
            <person name="Sun C."/>
        </authorList>
    </citation>
    <scope>NUCLEOTIDE SEQUENCE [LARGE SCALE GENOMIC DNA]</scope>
</reference>
<keyword evidence="2" id="KW-1185">Reference proteome</keyword>
<dbReference type="EMBL" id="CM044704">
    <property type="protein sequence ID" value="KAI5667134.1"/>
    <property type="molecule type" value="Genomic_DNA"/>
</dbReference>
<evidence type="ECO:0000313" key="2">
    <source>
        <dbReference type="Proteomes" id="UP001060085"/>
    </source>
</evidence>
<name>A0ACC0B3C2_CATRO</name>
<sequence length="1371" mass="149985">MEEIEATKPEAGDERTSGNLVFAVNGERFEVPSIDHSTTLLEFLRSKTRFKSPKLSCGEGGCGACIVLLSKHDPLRKQVEEFSVSSCLTLLCSLNGCSIVTSEGLGNSKDGFHPIHQRFAGFHASQCGFCTPGICISLFSALRNAEKTHRPDPPAGFSKLTVFEAERAIAGNLCRCTGYRSIADACKSFAADVDIEDLGINSFWTNEVPKDVKVKRLPFYNPNDEFCTYPDFLEGNKMHLDPEQYAWYTPASLEGLQSLLSSNPMKDGKRIKLVVGNTGTGYYKELETFDRYVDLRYIPELSMIRRNHEELDIGAAVTISRVIASLKDVADDLCSDGKLVFQRIAEHMERIASGFIRNSGSIGGNLMMAQRNHFPSDIATLLLAVGSTVCIATGNKDERIKLQEFLARPSLDSRSVLLSIQIPIIERQQIGEINSAVSRLLFEAYRAAPRPLGNALAYVNAAFLADLSFSTNGVVINSIQLAFGAFGTKHAIQARDVEEYLSGKTLSVAVLYKAVNLVKKAVIPEPGTSYPAYRKSLAVSFLFQFLFPFVDVGPVISNGSHDGRIHSLPEEPFADRSETSFCQAANSALLSSGKQEMESRREYYPVGEPMQKFGAAMQASGEAVYVDDIPSPPGCLHGAFIYSRKPLAWVKGLDLKSNSHSGISAIISFKDIPEGGQNIGAKGMFGPETLFADDITRYAGERIALVVAETQKYADIAANTALINYDIQNLDPPILTVEDAVKQSSFFNVPPYLSPQQVGDFSKGMAEADHKILSSEINFGSQYYFYMETQTALAIPDEDNCMVVYSSIQCPEYLHSVIAKCLGVPEHNIRVITRRVGGGFGGKAVRAMPVATACALSAYKLCRPVRIYLSRKTDMITTGGRHPMKVTYSVGFKSNGKITALHLDILINAGISADTSPIIPLAIIAALKKYNWGALSFDIKLCKTNHSSKSTMRAPGRVQGSHVAEAIIEHVASVLSVEVDSVRNINLHTFDSLKVFYGDSAGELLEYTMPAIWDKVAISSSFVQRIEIIEQFNQRSRWLKRGISRVPIMYEVSVRPSPGKVSILQDGSIVVEVGGIELGQGLWTKVKQMTAFALSSIACDGTEDLVEKVRVIQADSLSVVQGGLTAGSTTSESSCAAVRLCCNALVERLSPVKRKLEEQMGPVNWDTLILQAHQQAVNMAANSYFVPDSSSVRYLNYGAAVSEVEINILTGETKILRADIVYDCGRSMNPAVDLGQIEGSFAQGIGFLMHEEFLTNAEGLAVTDSTWTYKIPTIDTIARQLNIEVFSSGNHKKRVLSSKASSEPPLLLAVSVHCATRAAIKAARKELKAWSRNNEPDPVFQMDVPAIMPVVKKLCGWDNVERYLEFLLPQN</sequence>
<comment type="caution">
    <text evidence="1">The sequence shown here is derived from an EMBL/GenBank/DDBJ whole genome shotgun (WGS) entry which is preliminary data.</text>
</comment>
<protein>
    <submittedName>
        <fullName evidence="1">Uncharacterized protein</fullName>
    </submittedName>
</protein>
<dbReference type="Proteomes" id="UP001060085">
    <property type="component" value="Linkage Group LG04"/>
</dbReference>
<gene>
    <name evidence="1" type="ORF">M9H77_16987</name>
</gene>
<evidence type="ECO:0000313" key="1">
    <source>
        <dbReference type="EMBL" id="KAI5667134.1"/>
    </source>
</evidence>
<accession>A0ACC0B3C2</accession>